<gene>
    <name evidence="1" type="primary">cro</name>
    <name evidence="1" type="ordered locus">PSPTO_4009</name>
</gene>
<sequence>MERISLSDFVTKIGQARVARALGCKPASIAKALKARRNIEVSVDTDGSCIAQEVRPFPSIAPDDLELQQAKSSSLA</sequence>
<dbReference type="GO" id="GO:0003677">
    <property type="term" value="F:DNA binding"/>
    <property type="evidence" value="ECO:0007669"/>
    <property type="project" value="InterPro"/>
</dbReference>
<dbReference type="eggNOG" id="ENOG5033FVZ">
    <property type="taxonomic scope" value="Bacteria"/>
</dbReference>
<dbReference type="Pfam" id="PF09048">
    <property type="entry name" value="Cro"/>
    <property type="match status" value="1"/>
</dbReference>
<accession>Q87Y09</accession>
<reference evidence="1 2" key="1">
    <citation type="journal article" date="2003" name="Proc. Natl. Acad. Sci. U.S.A.">
        <title>The complete genome sequence of the Arabidopsis and tomato pathogen Pseudomonas syringae pv. tomato DC3000.</title>
        <authorList>
            <person name="Buell C.R."/>
            <person name="Joardar V."/>
            <person name="Lindeberg M."/>
            <person name="Selengut J."/>
            <person name="Paulsen I.T."/>
            <person name="Gwinn M.L."/>
            <person name="Dodson R.J."/>
            <person name="Deboy R.T."/>
            <person name="Durkin A.S."/>
            <person name="Kolonay J.F."/>
            <person name="Madupu R."/>
            <person name="Daugherty S."/>
            <person name="Brinkac L."/>
            <person name="Beanan M.J."/>
            <person name="Haft D.H."/>
            <person name="Nelson W.C."/>
            <person name="Davidsen T."/>
            <person name="Zafar N."/>
            <person name="Zhou L."/>
            <person name="Liu J."/>
            <person name="Yuan Q."/>
            <person name="Khouri H."/>
            <person name="Fedorova N."/>
            <person name="Tran B."/>
            <person name="Russell D."/>
            <person name="Berry K."/>
            <person name="Utterback T."/>
            <person name="Van Aken S.E."/>
            <person name="Feldblyum T.V."/>
            <person name="D'Ascenzo M."/>
            <person name="Deng W.L."/>
            <person name="Ramos A.R."/>
            <person name="Alfano J.R."/>
            <person name="Cartinhour S."/>
            <person name="Chatterjee A.K."/>
            <person name="Delaney T.P."/>
            <person name="Lazarowitz S.G."/>
            <person name="Martin G.B."/>
            <person name="Schneider D.J."/>
            <person name="Tang X."/>
            <person name="Bender C.L."/>
            <person name="White O."/>
            <person name="Fraser C.M."/>
            <person name="Collmer A."/>
        </authorList>
    </citation>
    <scope>NUCLEOTIDE SEQUENCE [LARGE SCALE GENOMIC DNA]</scope>
    <source>
        <strain evidence="2">ATCC BAA-871 / DC3000</strain>
    </source>
</reference>
<dbReference type="STRING" id="223283.PSPTO_4009"/>
<evidence type="ECO:0000313" key="2">
    <source>
        <dbReference type="Proteomes" id="UP000002515"/>
    </source>
</evidence>
<dbReference type="HOGENOM" id="CLU_199069_0_0_6"/>
<name>Q87Y09_PSESM</name>
<dbReference type="InterPro" id="IPR010982">
    <property type="entry name" value="Lambda_DNA-bd_dom_sf"/>
</dbReference>
<dbReference type="InterPro" id="IPR000655">
    <property type="entry name" value="Cro-like"/>
</dbReference>
<dbReference type="RefSeq" id="WP_011104826.1">
    <property type="nucleotide sequence ID" value="NC_004578.1"/>
</dbReference>
<evidence type="ECO:0000313" key="1">
    <source>
        <dbReference type="EMBL" id="AAO57466.1"/>
    </source>
</evidence>
<dbReference type="InterPro" id="IPR038202">
    <property type="entry name" value="Cro_sf"/>
</dbReference>
<dbReference type="Proteomes" id="UP000002515">
    <property type="component" value="Chromosome"/>
</dbReference>
<dbReference type="GO" id="GO:0006355">
    <property type="term" value="P:regulation of DNA-templated transcription"/>
    <property type="evidence" value="ECO:0007669"/>
    <property type="project" value="InterPro"/>
</dbReference>
<dbReference type="Gene3D" id="3.30.240.10">
    <property type="entry name" value="CRO Repressor"/>
    <property type="match status" value="1"/>
</dbReference>
<dbReference type="AlphaFoldDB" id="Q87Y09"/>
<dbReference type="KEGG" id="pst:PSPTO_4009"/>
<keyword evidence="2" id="KW-1185">Reference proteome</keyword>
<dbReference type="OrthoDB" id="9429495at2"/>
<dbReference type="EMBL" id="AE016853">
    <property type="protein sequence ID" value="AAO57466.1"/>
    <property type="molecule type" value="Genomic_DNA"/>
</dbReference>
<protein>
    <submittedName>
        <fullName evidence="1">Regulatory protein Cro</fullName>
    </submittedName>
</protein>
<organism evidence="1 2">
    <name type="scientific">Pseudomonas syringae pv. tomato (strain ATCC BAA-871 / DC3000)</name>
    <dbReference type="NCBI Taxonomy" id="223283"/>
    <lineage>
        <taxon>Bacteria</taxon>
        <taxon>Pseudomonadati</taxon>
        <taxon>Pseudomonadota</taxon>
        <taxon>Gammaproteobacteria</taxon>
        <taxon>Pseudomonadales</taxon>
        <taxon>Pseudomonadaceae</taxon>
        <taxon>Pseudomonas</taxon>
    </lineage>
</organism>
<dbReference type="SUPFAM" id="SSF47413">
    <property type="entry name" value="lambda repressor-like DNA-binding domains"/>
    <property type="match status" value="1"/>
</dbReference>
<proteinExistence type="predicted"/>
<dbReference type="GeneID" id="1185688"/>